<dbReference type="GO" id="GO:0005524">
    <property type="term" value="F:ATP binding"/>
    <property type="evidence" value="ECO:0007669"/>
    <property type="project" value="UniProtKB-UniRule"/>
</dbReference>
<proteinExistence type="inferred from homology"/>
<keyword evidence="6 12" id="KW-0547">Nucleotide-binding</keyword>
<dbReference type="HAMAP" id="MF_01382">
    <property type="entry name" value="SecA"/>
    <property type="match status" value="1"/>
</dbReference>
<protein>
    <recommendedName>
        <fullName evidence="12">Protein translocase subunit SecA</fullName>
        <ecNumber evidence="12">7.4.2.8</ecNumber>
    </recommendedName>
</protein>
<dbReference type="InterPro" id="IPR011115">
    <property type="entry name" value="SecA_DEAD"/>
</dbReference>
<dbReference type="SMART" id="SM00958">
    <property type="entry name" value="SecA_PP_bind"/>
    <property type="match status" value="1"/>
</dbReference>
<dbReference type="Pfam" id="PF07516">
    <property type="entry name" value="SecA_SW"/>
    <property type="match status" value="1"/>
</dbReference>
<organism evidence="16 17">
    <name type="scientific">Ligilactobacillus hayakitensis DSM 18933 = JCM 14209</name>
    <dbReference type="NCBI Taxonomy" id="1423755"/>
    <lineage>
        <taxon>Bacteria</taxon>
        <taxon>Bacillati</taxon>
        <taxon>Bacillota</taxon>
        <taxon>Bacilli</taxon>
        <taxon>Lactobacillales</taxon>
        <taxon>Lactobacillaceae</taxon>
        <taxon>Ligilactobacillus</taxon>
    </lineage>
</organism>
<keyword evidence="11 12" id="KW-0472">Membrane</keyword>
<dbReference type="Gene3D" id="3.90.1440.10">
    <property type="entry name" value="SecA, preprotein cross-linking domain"/>
    <property type="match status" value="1"/>
</dbReference>
<dbReference type="SMART" id="SM00957">
    <property type="entry name" value="SecA_DEAD"/>
    <property type="match status" value="1"/>
</dbReference>
<dbReference type="PANTHER" id="PTHR30612">
    <property type="entry name" value="SECA INNER MEMBRANE COMPONENT OF SEC PROTEIN SECRETION SYSTEM"/>
    <property type="match status" value="1"/>
</dbReference>
<dbReference type="GO" id="GO:0005886">
    <property type="term" value="C:plasma membrane"/>
    <property type="evidence" value="ECO:0007669"/>
    <property type="project" value="UniProtKB-SubCell"/>
</dbReference>
<dbReference type="NCBIfam" id="TIGR03714">
    <property type="entry name" value="secA2"/>
    <property type="match status" value="1"/>
</dbReference>
<evidence type="ECO:0000256" key="7">
    <source>
        <dbReference type="ARBA" id="ARBA00022840"/>
    </source>
</evidence>
<sequence length="786" mass="90190">MNNLELRHLKKDLKAINALKDEYAKLSDSDLKNKTQEFRKRLNKGEKLDSLLPEAFAAIREADKRVLGLFPYDVQVLGGIALHRGYIAEMKTGEGKTLTATLPLYLNGLTKKGAMLVTTNNYLAYRDATEMGKVYRWMGLTIGVNAYDESKGKEPQYKPEEKRVIYGSDIIYTTNGGLGFDYLIDNLADSKDKKYMRDFYYAIVDEADEVLLDIAQTPLIISGAPRVKSNLYAMSDQFITMLKKDQHYEYDEEENKAWITDEGWDFAEKFFRIENIFDNKHDELLRHLNLALRAHKTYEKNRDYVVQNDEINLLDDNNGRVLAGMKLQAGQHQAVEQKEHVELSDNTRSMATITYQSLFAKFEKLSGMTGTAKTVEDEMIESYHLKVVQIPTNKPVIRKDYPNKIYTSLAEKLGASLQHILKLHEKGQPVLIVTGSVEVSEIYSELLLQQGIAHNVLNAYSTVKEAAIIKEAGQKNAVTVATTLAGRGTDIKLGKGVAELGGLAVIGVELMPNRRIDMQIRGRAGRQGDPGFSQFYLSLEDKLIIRRGIETLHRYHRNHADKGDLRNPREIKNPYIKSLVKMAQSYNESSEQQARQQTVEYDESIKIQRDILYAQRDKLIYAKEDIDAMKIIEEGIDNHLATHKFTDKNDVLRYILDNFNYNYEGLPNNFELTNKNIKKILLEIASKELTRKQEILVNKHQMQDFIRVAILKAIDTQWVEEVDVLQQLKQAVISRAQAQWKPTYEYHKEAKKSFDRMRVNIKKSAIKYLLQSDVSWKKGKVEIYFA</sequence>
<dbReference type="EMBL" id="AZGD01000037">
    <property type="protein sequence ID" value="KRM19603.1"/>
    <property type="molecule type" value="Genomic_DNA"/>
</dbReference>
<evidence type="ECO:0000256" key="12">
    <source>
        <dbReference type="HAMAP-Rule" id="MF_01382"/>
    </source>
</evidence>
<comment type="function">
    <text evidence="12">Part of the Sec protein translocase complex. Interacts with the SecYEG preprotein conducting channel. Has a central role in coupling the hydrolysis of ATP to the transfer of proteins into and across the cell membrane, serving as an ATP-driven molecular motor driving the stepwise translocation of polypeptide chains across the membrane.</text>
</comment>
<evidence type="ECO:0000259" key="14">
    <source>
        <dbReference type="PROSITE" id="PS51194"/>
    </source>
</evidence>
<dbReference type="InterPro" id="IPR011116">
    <property type="entry name" value="SecA_Wing/Scaffold"/>
</dbReference>
<keyword evidence="7 12" id="KW-0067">ATP-binding</keyword>
<feature type="binding site" evidence="12">
    <location>
        <position position="490"/>
    </location>
    <ligand>
        <name>ATP</name>
        <dbReference type="ChEBI" id="CHEBI:30616"/>
    </ligand>
</feature>
<feature type="domain" description="Helicase ATP-binding" evidence="13">
    <location>
        <begin position="77"/>
        <end position="244"/>
    </location>
</feature>
<reference evidence="16 17" key="1">
    <citation type="journal article" date="2015" name="Genome Announc.">
        <title>Expanding the biotechnology potential of lactobacilli through comparative genomics of 213 strains and associated genera.</title>
        <authorList>
            <person name="Sun Z."/>
            <person name="Harris H.M."/>
            <person name="McCann A."/>
            <person name="Guo C."/>
            <person name="Argimon S."/>
            <person name="Zhang W."/>
            <person name="Yang X."/>
            <person name="Jeffery I.B."/>
            <person name="Cooney J.C."/>
            <person name="Kagawa T.F."/>
            <person name="Liu W."/>
            <person name="Song Y."/>
            <person name="Salvetti E."/>
            <person name="Wrobel A."/>
            <person name="Rasinkangas P."/>
            <person name="Parkhill J."/>
            <person name="Rea M.C."/>
            <person name="O'Sullivan O."/>
            <person name="Ritari J."/>
            <person name="Douillard F.P."/>
            <person name="Paul Ross R."/>
            <person name="Yang R."/>
            <person name="Briner A.E."/>
            <person name="Felis G.E."/>
            <person name="de Vos W.M."/>
            <person name="Barrangou R."/>
            <person name="Klaenhammer T.R."/>
            <person name="Caufield P.W."/>
            <person name="Cui Y."/>
            <person name="Zhang H."/>
            <person name="O'Toole P.W."/>
        </authorList>
    </citation>
    <scope>NUCLEOTIDE SEQUENCE [LARGE SCALE GENOMIC DNA]</scope>
    <source>
        <strain evidence="16 17">DSM 18933</strain>
    </source>
</reference>
<dbReference type="STRING" id="1423755.FC40_GL001451"/>
<dbReference type="PROSITE" id="PS51196">
    <property type="entry name" value="SECA_MOTOR_DEAD"/>
    <property type="match status" value="1"/>
</dbReference>
<dbReference type="SUPFAM" id="SSF81767">
    <property type="entry name" value="Pre-protein crosslinking domain of SecA"/>
    <property type="match status" value="1"/>
</dbReference>
<evidence type="ECO:0000259" key="13">
    <source>
        <dbReference type="PROSITE" id="PS51192"/>
    </source>
</evidence>
<comment type="subunit">
    <text evidence="12">Monomer and homodimer. Part of the essential Sec protein translocation apparatus which comprises SecA, SecYEG and auxiliary proteins SecDF. Other proteins may also be involved.</text>
</comment>
<evidence type="ECO:0000256" key="11">
    <source>
        <dbReference type="ARBA" id="ARBA00023136"/>
    </source>
</evidence>
<evidence type="ECO:0000256" key="3">
    <source>
        <dbReference type="ARBA" id="ARBA00022448"/>
    </source>
</evidence>
<dbReference type="Pfam" id="PF01043">
    <property type="entry name" value="SecA_PP_bind"/>
    <property type="match status" value="1"/>
</dbReference>
<dbReference type="EC" id="7.4.2.8" evidence="12"/>
<dbReference type="Pfam" id="PF21090">
    <property type="entry name" value="P-loop_SecA"/>
    <property type="match status" value="2"/>
</dbReference>
<dbReference type="Gene3D" id="3.40.50.300">
    <property type="entry name" value="P-loop containing nucleotide triphosphate hydrolases"/>
    <property type="match status" value="2"/>
</dbReference>
<evidence type="ECO:0000256" key="1">
    <source>
        <dbReference type="ARBA" id="ARBA00004170"/>
    </source>
</evidence>
<dbReference type="GO" id="GO:0017038">
    <property type="term" value="P:protein import"/>
    <property type="evidence" value="ECO:0007669"/>
    <property type="project" value="InterPro"/>
</dbReference>
<dbReference type="eggNOG" id="COG0653">
    <property type="taxonomic scope" value="Bacteria"/>
</dbReference>
<feature type="domain" description="SecA family profile" evidence="15">
    <location>
        <begin position="1"/>
        <end position="568"/>
    </location>
</feature>
<dbReference type="GO" id="GO:0031522">
    <property type="term" value="C:cell envelope Sec protein transport complex"/>
    <property type="evidence" value="ECO:0007669"/>
    <property type="project" value="TreeGrafter"/>
</dbReference>
<dbReference type="InterPro" id="IPR014018">
    <property type="entry name" value="SecA_motor_DEAD"/>
</dbReference>
<keyword evidence="4 12" id="KW-1003">Cell membrane</keyword>
<dbReference type="RefSeq" id="WP_035519693.1">
    <property type="nucleotide sequence ID" value="NZ_AZGD01000037.1"/>
</dbReference>
<dbReference type="Proteomes" id="UP000051054">
    <property type="component" value="Unassembled WGS sequence"/>
</dbReference>
<keyword evidence="16" id="KW-0347">Helicase</keyword>
<dbReference type="PATRIC" id="fig|1423755.3.peg.1540"/>
<dbReference type="GO" id="GO:0006605">
    <property type="term" value="P:protein targeting"/>
    <property type="evidence" value="ECO:0007669"/>
    <property type="project" value="UniProtKB-UniRule"/>
</dbReference>
<dbReference type="SUPFAM" id="SSF52540">
    <property type="entry name" value="P-loop containing nucleoside triphosphate hydrolases"/>
    <property type="match status" value="2"/>
</dbReference>
<evidence type="ECO:0000256" key="4">
    <source>
        <dbReference type="ARBA" id="ARBA00022475"/>
    </source>
</evidence>
<evidence type="ECO:0000256" key="6">
    <source>
        <dbReference type="ARBA" id="ARBA00022741"/>
    </source>
</evidence>
<keyword evidence="10 12" id="KW-0811">Translocation</keyword>
<dbReference type="GO" id="GO:0043952">
    <property type="term" value="P:protein transport by the Sec complex"/>
    <property type="evidence" value="ECO:0007669"/>
    <property type="project" value="TreeGrafter"/>
</dbReference>
<dbReference type="InterPro" id="IPR022490">
    <property type="entry name" value="SecA2"/>
</dbReference>
<dbReference type="FunFam" id="3.40.50.300:FF:000429">
    <property type="entry name" value="Preprotein translocase subunit SecA"/>
    <property type="match status" value="1"/>
</dbReference>
<dbReference type="InterPro" id="IPR027417">
    <property type="entry name" value="P-loop_NTPase"/>
</dbReference>
<dbReference type="InterPro" id="IPR001650">
    <property type="entry name" value="Helicase_C-like"/>
</dbReference>
<keyword evidence="16" id="KW-0378">Hydrolase</keyword>
<name>A0A0R1WXL5_9LACO</name>
<feature type="binding site" evidence="12">
    <location>
        <position position="75"/>
    </location>
    <ligand>
        <name>ATP</name>
        <dbReference type="ChEBI" id="CHEBI:30616"/>
    </ligand>
</feature>
<keyword evidence="17" id="KW-1185">Reference proteome</keyword>
<dbReference type="GO" id="GO:0008564">
    <property type="term" value="F:protein-exporting ATPase activity"/>
    <property type="evidence" value="ECO:0007669"/>
    <property type="project" value="UniProtKB-EC"/>
</dbReference>
<dbReference type="InterPro" id="IPR036670">
    <property type="entry name" value="SecA_X-link_sf"/>
</dbReference>
<dbReference type="AlphaFoldDB" id="A0A0R1WXL5"/>
<dbReference type="PROSITE" id="PS51192">
    <property type="entry name" value="HELICASE_ATP_BIND_1"/>
    <property type="match status" value="1"/>
</dbReference>
<dbReference type="PROSITE" id="PS51194">
    <property type="entry name" value="HELICASE_CTER"/>
    <property type="match status" value="1"/>
</dbReference>
<gene>
    <name evidence="12" type="primary">secA</name>
    <name evidence="16" type="ORF">FC40_GL001451</name>
</gene>
<evidence type="ECO:0000256" key="10">
    <source>
        <dbReference type="ARBA" id="ARBA00023010"/>
    </source>
</evidence>
<dbReference type="CDD" id="cd18803">
    <property type="entry name" value="SF2_C_secA"/>
    <property type="match status" value="1"/>
</dbReference>
<comment type="caution">
    <text evidence="16">The sequence shown here is derived from an EMBL/GenBank/DDBJ whole genome shotgun (WGS) entry which is preliminary data.</text>
</comment>
<accession>A0A0R1WXL5</accession>
<dbReference type="GO" id="GO:0004386">
    <property type="term" value="F:helicase activity"/>
    <property type="evidence" value="ECO:0007669"/>
    <property type="project" value="UniProtKB-KW"/>
</dbReference>
<evidence type="ECO:0000256" key="9">
    <source>
        <dbReference type="ARBA" id="ARBA00022967"/>
    </source>
</evidence>
<dbReference type="InterPro" id="IPR014001">
    <property type="entry name" value="Helicase_ATP-bd"/>
</dbReference>
<dbReference type="SUPFAM" id="SSF81886">
    <property type="entry name" value="Helical scaffold and wing domains of SecA"/>
    <property type="match status" value="1"/>
</dbReference>
<comment type="catalytic activity">
    <reaction evidence="12">
        <text>ATP + H2O + cellular proteinSide 1 = ADP + phosphate + cellular proteinSide 2.</text>
        <dbReference type="EC" id="7.4.2.8"/>
    </reaction>
</comment>
<dbReference type="Gene3D" id="1.10.3060.10">
    <property type="entry name" value="Helical scaffold and wing domains of SecA"/>
    <property type="match status" value="1"/>
</dbReference>
<dbReference type="PRINTS" id="PR00906">
    <property type="entry name" value="SECA"/>
</dbReference>
<dbReference type="InterPro" id="IPR044722">
    <property type="entry name" value="SecA_SF2_C"/>
</dbReference>
<dbReference type="OrthoDB" id="9762243at2"/>
<evidence type="ECO:0000256" key="2">
    <source>
        <dbReference type="ARBA" id="ARBA00007650"/>
    </source>
</evidence>
<dbReference type="NCBIfam" id="NF006630">
    <property type="entry name" value="PRK09200.1"/>
    <property type="match status" value="1"/>
</dbReference>
<evidence type="ECO:0000313" key="17">
    <source>
        <dbReference type="Proteomes" id="UP000051054"/>
    </source>
</evidence>
<keyword evidence="9 12" id="KW-1278">Translocase</keyword>
<evidence type="ECO:0000256" key="5">
    <source>
        <dbReference type="ARBA" id="ARBA00022490"/>
    </source>
</evidence>
<dbReference type="InterPro" id="IPR036266">
    <property type="entry name" value="SecA_Wing/Scaffold_sf"/>
</dbReference>
<dbReference type="Pfam" id="PF07517">
    <property type="entry name" value="SecA_DEAD"/>
    <property type="match status" value="1"/>
</dbReference>
<dbReference type="InterPro" id="IPR000185">
    <property type="entry name" value="SecA"/>
</dbReference>
<dbReference type="GO" id="GO:0005829">
    <property type="term" value="C:cytosol"/>
    <property type="evidence" value="ECO:0007669"/>
    <property type="project" value="TreeGrafter"/>
</dbReference>
<evidence type="ECO:0000259" key="15">
    <source>
        <dbReference type="PROSITE" id="PS51196"/>
    </source>
</evidence>
<evidence type="ECO:0000313" key="16">
    <source>
        <dbReference type="EMBL" id="KRM19603.1"/>
    </source>
</evidence>
<evidence type="ECO:0000256" key="8">
    <source>
        <dbReference type="ARBA" id="ARBA00022927"/>
    </source>
</evidence>
<comment type="similarity">
    <text evidence="2 12">Belongs to the SecA family.</text>
</comment>
<keyword evidence="5 12" id="KW-0963">Cytoplasm</keyword>
<feature type="binding site" evidence="12">
    <location>
        <begin position="93"/>
        <end position="97"/>
    </location>
    <ligand>
        <name>ATP</name>
        <dbReference type="ChEBI" id="CHEBI:30616"/>
    </ligand>
</feature>
<comment type="subcellular location">
    <subcellularLocation>
        <location evidence="12">Cell membrane</location>
        <topology evidence="12">Peripheral membrane protein</topology>
        <orientation evidence="12">Cytoplasmic side</orientation>
    </subcellularLocation>
    <subcellularLocation>
        <location evidence="12">Cytoplasm</location>
    </subcellularLocation>
    <subcellularLocation>
        <location evidence="1">Membrane</location>
        <topology evidence="1">Peripheral membrane protein</topology>
    </subcellularLocation>
    <text evidence="12">Distribution is 50-50.</text>
</comment>
<feature type="domain" description="Helicase C-terminal" evidence="14">
    <location>
        <begin position="415"/>
        <end position="569"/>
    </location>
</feature>
<dbReference type="InterPro" id="IPR011130">
    <property type="entry name" value="SecA_preprotein_X-link_dom"/>
</dbReference>
<dbReference type="CDD" id="cd17928">
    <property type="entry name" value="DEXDc_SecA"/>
    <property type="match status" value="1"/>
</dbReference>
<dbReference type="GO" id="GO:0065002">
    <property type="term" value="P:intracellular protein transmembrane transport"/>
    <property type="evidence" value="ECO:0007669"/>
    <property type="project" value="UniProtKB-UniRule"/>
</dbReference>
<keyword evidence="3 12" id="KW-0813">Transport</keyword>
<dbReference type="PANTHER" id="PTHR30612:SF0">
    <property type="entry name" value="CHLOROPLAST PROTEIN-TRANSPORTING ATPASE"/>
    <property type="match status" value="1"/>
</dbReference>
<keyword evidence="8 12" id="KW-0653">Protein transport</keyword>